<evidence type="ECO:0000256" key="8">
    <source>
        <dbReference type="SAM" id="MobiDB-lite"/>
    </source>
</evidence>
<sequence>MLPREHRITRSADFRATMRRGARAGTPALMAAVRVTEQQAPTHSSQPTVSWRCGLIVSKAVGNSVVRHRTQRRLRHIIAELLNHPDSLTHSLTANQCAEVVIRAHPEITGLSHSELTEQLDSALRRAFSRTSSGSDSGVRQNTRSKVRRDP</sequence>
<evidence type="ECO:0000256" key="7">
    <source>
        <dbReference type="NCBIfam" id="TIGR00188"/>
    </source>
</evidence>
<dbReference type="EMBL" id="JAVKGR010000010">
    <property type="protein sequence ID" value="MDR8019734.1"/>
    <property type="molecule type" value="Genomic_DNA"/>
</dbReference>
<comment type="subunit">
    <text evidence="6">Consists of a catalytic RNA component (M1 or rnpB) and a protein subunit.</text>
</comment>
<dbReference type="Pfam" id="PF00825">
    <property type="entry name" value="Ribonuclease_P"/>
    <property type="match status" value="1"/>
</dbReference>
<gene>
    <name evidence="6 9" type="primary">rnpA</name>
    <name evidence="9" type="ORF">RIL96_09175</name>
</gene>
<feature type="compositionally biased region" description="Polar residues" evidence="8">
    <location>
        <begin position="129"/>
        <end position="142"/>
    </location>
</feature>
<evidence type="ECO:0000256" key="1">
    <source>
        <dbReference type="ARBA" id="ARBA00022694"/>
    </source>
</evidence>
<dbReference type="InterPro" id="IPR000100">
    <property type="entry name" value="RNase_P"/>
</dbReference>
<organism evidence="9 10">
    <name type="scientific">Nesterenkonia aerolata</name>
    <dbReference type="NCBI Taxonomy" id="3074079"/>
    <lineage>
        <taxon>Bacteria</taxon>
        <taxon>Bacillati</taxon>
        <taxon>Actinomycetota</taxon>
        <taxon>Actinomycetes</taxon>
        <taxon>Micrococcales</taxon>
        <taxon>Micrococcaceae</taxon>
        <taxon>Nesterenkonia</taxon>
    </lineage>
</organism>
<evidence type="ECO:0000313" key="9">
    <source>
        <dbReference type="EMBL" id="MDR8019734.1"/>
    </source>
</evidence>
<dbReference type="PANTHER" id="PTHR33992">
    <property type="entry name" value="RIBONUCLEASE P PROTEIN COMPONENT"/>
    <property type="match status" value="1"/>
</dbReference>
<dbReference type="Proteomes" id="UP001251870">
    <property type="component" value="Unassembled WGS sequence"/>
</dbReference>
<comment type="similarity">
    <text evidence="6">Belongs to the RnpA family.</text>
</comment>
<evidence type="ECO:0000256" key="4">
    <source>
        <dbReference type="ARBA" id="ARBA00022801"/>
    </source>
</evidence>
<comment type="catalytic activity">
    <reaction evidence="6">
        <text>Endonucleolytic cleavage of RNA, removing 5'-extranucleotides from tRNA precursor.</text>
        <dbReference type="EC" id="3.1.26.5"/>
    </reaction>
</comment>
<proteinExistence type="inferred from homology"/>
<dbReference type="SUPFAM" id="SSF54211">
    <property type="entry name" value="Ribosomal protein S5 domain 2-like"/>
    <property type="match status" value="1"/>
</dbReference>
<keyword evidence="10" id="KW-1185">Reference proteome</keyword>
<dbReference type="HAMAP" id="MF_00227">
    <property type="entry name" value="RNase_P"/>
    <property type="match status" value="1"/>
</dbReference>
<dbReference type="EC" id="3.1.26.5" evidence="6 7"/>
<feature type="region of interest" description="Disordered" evidence="8">
    <location>
        <begin position="127"/>
        <end position="151"/>
    </location>
</feature>
<keyword evidence="2 6" id="KW-0540">Nuclease</keyword>
<dbReference type="GO" id="GO:0004526">
    <property type="term" value="F:ribonuclease P activity"/>
    <property type="evidence" value="ECO:0007669"/>
    <property type="project" value="UniProtKB-EC"/>
</dbReference>
<evidence type="ECO:0000256" key="3">
    <source>
        <dbReference type="ARBA" id="ARBA00022759"/>
    </source>
</evidence>
<dbReference type="NCBIfam" id="TIGR00188">
    <property type="entry name" value="rnpA"/>
    <property type="match status" value="1"/>
</dbReference>
<keyword evidence="1 6" id="KW-0819">tRNA processing</keyword>
<evidence type="ECO:0000256" key="6">
    <source>
        <dbReference type="HAMAP-Rule" id="MF_00227"/>
    </source>
</evidence>
<protein>
    <recommendedName>
        <fullName evidence="6 7">Ribonuclease P protein component</fullName>
        <shortName evidence="6">RNase P protein</shortName>
        <shortName evidence="6">RNaseP protein</shortName>
        <ecNumber evidence="6 7">3.1.26.5</ecNumber>
    </recommendedName>
    <alternativeName>
        <fullName evidence="6">Protein C5</fullName>
    </alternativeName>
</protein>
<evidence type="ECO:0000313" key="10">
    <source>
        <dbReference type="Proteomes" id="UP001251870"/>
    </source>
</evidence>
<keyword evidence="4 6" id="KW-0378">Hydrolase</keyword>
<keyword evidence="3 6" id="KW-0255">Endonuclease</keyword>
<evidence type="ECO:0000256" key="5">
    <source>
        <dbReference type="ARBA" id="ARBA00022884"/>
    </source>
</evidence>
<comment type="caution">
    <text evidence="9">The sequence shown here is derived from an EMBL/GenBank/DDBJ whole genome shotgun (WGS) entry which is preliminary data.</text>
</comment>
<name>A0ABU2DTA6_9MICC</name>
<dbReference type="InterPro" id="IPR014721">
    <property type="entry name" value="Ribsml_uS5_D2-typ_fold_subgr"/>
</dbReference>
<keyword evidence="5 6" id="KW-0694">RNA-binding</keyword>
<dbReference type="RefSeq" id="WP_310548720.1">
    <property type="nucleotide sequence ID" value="NZ_JAVKGR010000010.1"/>
</dbReference>
<accession>A0ABU2DTA6</accession>
<evidence type="ECO:0000256" key="2">
    <source>
        <dbReference type="ARBA" id="ARBA00022722"/>
    </source>
</evidence>
<dbReference type="PANTHER" id="PTHR33992:SF1">
    <property type="entry name" value="RIBONUCLEASE P PROTEIN COMPONENT"/>
    <property type="match status" value="1"/>
</dbReference>
<comment type="function">
    <text evidence="6">RNaseP catalyzes the removal of the 5'-leader sequence from pre-tRNA to produce the mature 5'-terminus. It can also cleave other RNA substrates such as 4.5S RNA. The protein component plays an auxiliary but essential role in vivo by binding to the 5'-leader sequence and broadening the substrate specificity of the ribozyme.</text>
</comment>
<reference evidence="9 10" key="1">
    <citation type="submission" date="2023-09" db="EMBL/GenBank/DDBJ databases">
        <title>Description of three actinobacteria isolated from air of manufacturing shop in a pharmaceutical factory.</title>
        <authorList>
            <person name="Zhang D.-F."/>
        </authorList>
    </citation>
    <scope>NUCLEOTIDE SEQUENCE [LARGE SCALE GENOMIC DNA]</scope>
    <source>
        <strain evidence="9 10">LY-0111</strain>
    </source>
</reference>
<dbReference type="InterPro" id="IPR020568">
    <property type="entry name" value="Ribosomal_Su5_D2-typ_SF"/>
</dbReference>
<dbReference type="Gene3D" id="3.30.230.10">
    <property type="match status" value="1"/>
</dbReference>